<evidence type="ECO:0000256" key="4">
    <source>
        <dbReference type="SAM" id="MobiDB-lite"/>
    </source>
</evidence>
<proteinExistence type="predicted"/>
<accession>A0AAV9ITP6</accession>
<dbReference type="Pfam" id="PF13921">
    <property type="entry name" value="Myb_DNA-bind_6"/>
    <property type="match status" value="1"/>
</dbReference>
<dbReference type="PANTHER" id="PTHR46380:SF2">
    <property type="entry name" value="CYCLIN-D-BINDING MYB-LIKE TRANSCRIPTION FACTOR 1"/>
    <property type="match status" value="1"/>
</dbReference>
<protein>
    <submittedName>
        <fullName evidence="7">Uncharacterized protein</fullName>
    </submittedName>
</protein>
<evidence type="ECO:0000259" key="6">
    <source>
        <dbReference type="PROSITE" id="PS51294"/>
    </source>
</evidence>
<dbReference type="InterPro" id="IPR017930">
    <property type="entry name" value="Myb_dom"/>
</dbReference>
<feature type="region of interest" description="Disordered" evidence="4">
    <location>
        <begin position="250"/>
        <end position="296"/>
    </location>
</feature>
<comment type="subcellular location">
    <subcellularLocation>
        <location evidence="1">Nucleus</location>
    </subcellularLocation>
</comment>
<dbReference type="Proteomes" id="UP001301350">
    <property type="component" value="Unassembled WGS sequence"/>
</dbReference>
<dbReference type="Gene3D" id="1.10.10.60">
    <property type="entry name" value="Homeodomain-like"/>
    <property type="match status" value="2"/>
</dbReference>
<dbReference type="GO" id="GO:0000976">
    <property type="term" value="F:transcription cis-regulatory region binding"/>
    <property type="evidence" value="ECO:0007669"/>
    <property type="project" value="TreeGrafter"/>
</dbReference>
<dbReference type="SMART" id="SM00717">
    <property type="entry name" value="SANT"/>
    <property type="match status" value="3"/>
</dbReference>
<evidence type="ECO:0000313" key="8">
    <source>
        <dbReference type="Proteomes" id="UP001301350"/>
    </source>
</evidence>
<feature type="domain" description="HTH myb-type" evidence="6">
    <location>
        <begin position="179"/>
        <end position="228"/>
    </location>
</feature>
<reference evidence="7 8" key="1">
    <citation type="submission" date="2022-07" db="EMBL/GenBank/DDBJ databases">
        <title>Genome-wide signatures of adaptation to extreme environments.</title>
        <authorList>
            <person name="Cho C.H."/>
            <person name="Yoon H.S."/>
        </authorList>
    </citation>
    <scope>NUCLEOTIDE SEQUENCE [LARGE SCALE GENOMIC DNA]</scope>
    <source>
        <strain evidence="7 8">DBV 063 E5</strain>
    </source>
</reference>
<feature type="compositionally biased region" description="Polar residues" evidence="4">
    <location>
        <begin position="276"/>
        <end position="286"/>
    </location>
</feature>
<dbReference type="PROSITE" id="PS50090">
    <property type="entry name" value="MYB_LIKE"/>
    <property type="match status" value="2"/>
</dbReference>
<dbReference type="AlphaFoldDB" id="A0AAV9ITP6"/>
<evidence type="ECO:0000259" key="5">
    <source>
        <dbReference type="PROSITE" id="PS50090"/>
    </source>
</evidence>
<dbReference type="PANTHER" id="PTHR46380">
    <property type="entry name" value="CYCLIN-D-BINDING MYB-LIKE TRANSCRIPTION FACTOR 1"/>
    <property type="match status" value="1"/>
</dbReference>
<evidence type="ECO:0000256" key="2">
    <source>
        <dbReference type="ARBA" id="ARBA00023125"/>
    </source>
</evidence>
<feature type="domain" description="Myb-like" evidence="5">
    <location>
        <begin position="179"/>
        <end position="223"/>
    </location>
</feature>
<name>A0AAV9ITP6_CYACA</name>
<keyword evidence="3" id="KW-0539">Nucleus</keyword>
<dbReference type="CDD" id="cd00167">
    <property type="entry name" value="SANT"/>
    <property type="match status" value="1"/>
</dbReference>
<dbReference type="InterPro" id="IPR009057">
    <property type="entry name" value="Homeodomain-like_sf"/>
</dbReference>
<feature type="domain" description="HTH myb-type" evidence="6">
    <location>
        <begin position="301"/>
        <end position="330"/>
    </location>
</feature>
<keyword evidence="2" id="KW-0238">DNA-binding</keyword>
<comment type="caution">
    <text evidence="7">The sequence shown here is derived from an EMBL/GenBank/DDBJ whole genome shotgun (WGS) entry which is preliminary data.</text>
</comment>
<dbReference type="GO" id="GO:0003700">
    <property type="term" value="F:DNA-binding transcription factor activity"/>
    <property type="evidence" value="ECO:0007669"/>
    <property type="project" value="TreeGrafter"/>
</dbReference>
<evidence type="ECO:0000256" key="1">
    <source>
        <dbReference type="ARBA" id="ARBA00004123"/>
    </source>
</evidence>
<keyword evidence="8" id="KW-1185">Reference proteome</keyword>
<sequence length="446" mass="50276">MRDNHKGVIMSRQKSEVEGESRVQVGGDAPQADLEPSEGSEHDTFVPVDISDTAAAVVHRPPTVPYASPSRETMEAFRSAAAGVSVPRQGRFSRAELAQLETGLRTVCRELGLADDAEGVARLVSDPRGAQRDGRVAGERRDELAPVAVWSRVSEFVPGRTRRQVYDTARRRYALNNYKGEWSAEELDALQQAVQRYGPRWSTVADHVGRHAGACRDKWRRAFLKRNIKHGRWTPEERQRLAELVEEMGGTAAASRADEARREARRRRAGLLPDTANEQHSESTPAATGGSGDADEEATDTFWVRVAERLGTRSQFQCRSEWHRCLDPRRVQRDRSLHKTAPMDLEFLTQLEQLTWPPPEGLGVRDETEVNWAHVHPQWNSHRCYTWWKQLLNRLAPEYAERHKSADGDESSERPSFAQMVRTVRQQLVKYVPSAAAATTAEGHRA</sequence>
<gene>
    <name evidence="7" type="ORF">CDCA_CDCA05G1689</name>
</gene>
<evidence type="ECO:0000313" key="7">
    <source>
        <dbReference type="EMBL" id="KAK4535664.1"/>
    </source>
</evidence>
<dbReference type="GO" id="GO:0005634">
    <property type="term" value="C:nucleus"/>
    <property type="evidence" value="ECO:0007669"/>
    <property type="project" value="UniProtKB-SubCell"/>
</dbReference>
<dbReference type="InterPro" id="IPR051651">
    <property type="entry name" value="DMTF1_DNA-bind_reg"/>
</dbReference>
<dbReference type="EMBL" id="JANCYW010000005">
    <property type="protein sequence ID" value="KAK4535664.1"/>
    <property type="molecule type" value="Genomic_DNA"/>
</dbReference>
<organism evidence="7 8">
    <name type="scientific">Cyanidium caldarium</name>
    <name type="common">Red alga</name>
    <dbReference type="NCBI Taxonomy" id="2771"/>
    <lineage>
        <taxon>Eukaryota</taxon>
        <taxon>Rhodophyta</taxon>
        <taxon>Bangiophyceae</taxon>
        <taxon>Cyanidiales</taxon>
        <taxon>Cyanidiaceae</taxon>
        <taxon>Cyanidium</taxon>
    </lineage>
</organism>
<evidence type="ECO:0000256" key="3">
    <source>
        <dbReference type="ARBA" id="ARBA00023242"/>
    </source>
</evidence>
<dbReference type="SUPFAM" id="SSF46689">
    <property type="entry name" value="Homeodomain-like"/>
    <property type="match status" value="2"/>
</dbReference>
<feature type="domain" description="Myb-like" evidence="5">
    <location>
        <begin position="225"/>
        <end position="326"/>
    </location>
</feature>
<dbReference type="PROSITE" id="PS51294">
    <property type="entry name" value="HTH_MYB"/>
    <property type="match status" value="2"/>
</dbReference>
<feature type="region of interest" description="Disordered" evidence="4">
    <location>
        <begin position="1"/>
        <end position="45"/>
    </location>
</feature>
<dbReference type="InterPro" id="IPR001005">
    <property type="entry name" value="SANT/Myb"/>
</dbReference>